<reference evidence="2 3" key="1">
    <citation type="submission" date="2017-02" db="EMBL/GenBank/DDBJ databases">
        <authorList>
            <person name="Peterson S.W."/>
        </authorList>
    </citation>
    <scope>NUCLEOTIDE SEQUENCE [LARGE SCALE GENOMIC DNA]</scope>
    <source>
        <strain evidence="2 3">DSM 9653</strain>
    </source>
</reference>
<protein>
    <recommendedName>
        <fullName evidence="4">DUF2950 domain-containing protein</fullName>
    </recommendedName>
</protein>
<evidence type="ECO:0000313" key="2">
    <source>
        <dbReference type="EMBL" id="SKB97741.1"/>
    </source>
</evidence>
<evidence type="ECO:0008006" key="4">
    <source>
        <dbReference type="Google" id="ProtNLM"/>
    </source>
</evidence>
<feature type="signal peptide" evidence="1">
    <location>
        <begin position="1"/>
        <end position="31"/>
    </location>
</feature>
<accession>A0A1T5FNM0</accession>
<evidence type="ECO:0000313" key="3">
    <source>
        <dbReference type="Proteomes" id="UP000190130"/>
    </source>
</evidence>
<dbReference type="InterPro" id="IPR021556">
    <property type="entry name" value="DUF2950"/>
</dbReference>
<dbReference type="Proteomes" id="UP000190130">
    <property type="component" value="Unassembled WGS sequence"/>
</dbReference>
<dbReference type="EMBL" id="FUYX01000009">
    <property type="protein sequence ID" value="SKB97741.1"/>
    <property type="molecule type" value="Genomic_DNA"/>
</dbReference>
<dbReference type="AlphaFoldDB" id="A0A1T5FNM0"/>
<organism evidence="2 3">
    <name type="scientific">Bosea thiooxidans</name>
    <dbReference type="NCBI Taxonomy" id="53254"/>
    <lineage>
        <taxon>Bacteria</taxon>
        <taxon>Pseudomonadati</taxon>
        <taxon>Pseudomonadota</taxon>
        <taxon>Alphaproteobacteria</taxon>
        <taxon>Hyphomicrobiales</taxon>
        <taxon>Boseaceae</taxon>
        <taxon>Bosea</taxon>
    </lineage>
</organism>
<keyword evidence="1" id="KW-0732">Signal</keyword>
<evidence type="ECO:0000256" key="1">
    <source>
        <dbReference type="SAM" id="SignalP"/>
    </source>
</evidence>
<proteinExistence type="predicted"/>
<sequence>MTMTWPTVHLLIRLLCGVAAGMCAASTVARAQEIFGSPQAAAAALLAAVRENQSTRLYSIFGMAGRDILFSGDEKRDEENRQRFVAAYEARHSIVETGRTATLLLGEEAFPFPIPIFHSRGGWKFMVEAGRRELLARRIGRNELDAIQTSLAILDAQFEYAAKGHNGRSSGIYAQRIVSQPDKHDGLYWPTAPGEEPSPLGEFAARAAGQGYVPGQTRQPYHGYYFKILRKQGAAASGGALDYVAGGNMIGGFGVLAYPATYARSGITSFLVNHAGTVYQKDLGPNTRLIASRMNSFDPGSGWEKVNPKTSP</sequence>
<dbReference type="RefSeq" id="WP_244555617.1">
    <property type="nucleotide sequence ID" value="NZ_FUYX01000009.1"/>
</dbReference>
<dbReference type="Pfam" id="PF11453">
    <property type="entry name" value="DUF2950"/>
    <property type="match status" value="1"/>
</dbReference>
<feature type="chain" id="PRO_5012549749" description="DUF2950 domain-containing protein" evidence="1">
    <location>
        <begin position="32"/>
        <end position="312"/>
    </location>
</feature>
<name>A0A1T5FNM0_9HYPH</name>
<gene>
    <name evidence="2" type="ORF">SAMN05660750_03411</name>
</gene>